<dbReference type="SMART" id="SM00861">
    <property type="entry name" value="Transket_pyr"/>
    <property type="match status" value="1"/>
</dbReference>
<dbReference type="FunFam" id="3.40.50.970:FF:000045">
    <property type="entry name" value="Transketolase"/>
    <property type="match status" value="1"/>
</dbReference>
<keyword evidence="10 17" id="KW-0460">Magnesium</keyword>
<gene>
    <name evidence="20" type="primary">tkt</name>
    <name evidence="20" type="ORF">Pan97_44840</name>
</gene>
<comment type="similarity">
    <text evidence="4">Belongs to the transketolase family.</text>
</comment>
<name>A0A518CDV9_9BACT</name>
<dbReference type="Gene3D" id="3.40.50.970">
    <property type="match status" value="2"/>
</dbReference>
<feature type="binding site" evidence="15">
    <location>
        <position position="499"/>
    </location>
    <ligand>
        <name>substrate</name>
    </ligand>
</feature>
<feature type="domain" description="Transketolase-like pyrimidine-binding" evidence="19">
    <location>
        <begin position="383"/>
        <end position="555"/>
    </location>
</feature>
<evidence type="ECO:0000259" key="19">
    <source>
        <dbReference type="SMART" id="SM00861"/>
    </source>
</evidence>
<dbReference type="Gene3D" id="3.40.50.920">
    <property type="match status" value="1"/>
</dbReference>
<evidence type="ECO:0000313" key="20">
    <source>
        <dbReference type="EMBL" id="QDU77415.1"/>
    </source>
</evidence>
<evidence type="ECO:0000313" key="21">
    <source>
        <dbReference type="Proteomes" id="UP000318626"/>
    </source>
</evidence>
<evidence type="ECO:0000256" key="17">
    <source>
        <dbReference type="PIRSR" id="PIRSR605478-4"/>
    </source>
</evidence>
<keyword evidence="8 17" id="KW-0479">Metal-binding</keyword>
<comment type="cofactor">
    <cofactor evidence="3">
        <name>Co(2+)</name>
        <dbReference type="ChEBI" id="CHEBI:48828"/>
    </cofactor>
</comment>
<feature type="binding site" evidence="15">
    <location>
        <position position="503"/>
    </location>
    <ligand>
        <name>substrate</name>
    </ligand>
</feature>
<feature type="binding site" evidence="15">
    <location>
        <position position="386"/>
    </location>
    <ligand>
        <name>substrate</name>
    </ligand>
</feature>
<feature type="site" description="Important for catalytic activity" evidence="18">
    <location>
        <position position="291"/>
    </location>
</feature>
<sequence>MSLGYLRLPFLCWLESLERNMSTSTTSIEQLSINAIRTLSMDAVQQANSGHPGTAMALAPVTYTLWNKHLKYDPANPSWPARDRFVLSCGHASMLLYSTLHVAGVKKADGASEPSITLDDIRNFRQLHSPCAGHPEVHEAAGIETTTGPLGQGISNSVGMAIAGKWYAARFGEMFGFNTYALCSDGDLMEGISSEAASIAGHLKLSNLCWVYDDNKITIEGDTELAFSEDIPGKFRALGWHVIDIEDANDLAALDNAFAEFKKTTDKPTLIVVHSIIAWGAPNKANTHGAHGAPLGEDEIAATKEFYGWTYDKFEVPTEVYEDFSANLGARGAEAKAKWDADLAKFRKENAEKAATWSSIISGELPAGWDADIPSFPADAKGVATRASSGKVLNAIAAKVPGLLGGSADLEPSTKTGLTFEGAGDFEAGTYCGRNFHFGIREHAMAAIGNGMALSGLRPYVSTFFVFSDYLRPSLRLSAIMSAPVMYIFTHDSIGVGEDGPTHQPVEHLSAIRAIPNLAVFRPGDSNEVGECYKAAMQLTDRPSVLVLTRQNLPTLDREKYACPSGSAKGAYIIADCEGTPEVLLMGTGSELSLVVEAYEKLTAEGVKARAISVPCLELFYEQDAQYQKSVMPCEVSARVAVEAGVRQCWDRLLGFQGEFVGMKSFGASAPAEELFPYFGITTDHVVEAAKKSIGK</sequence>
<evidence type="ECO:0000256" key="11">
    <source>
        <dbReference type="ARBA" id="ARBA00023052"/>
    </source>
</evidence>
<comment type="cofactor">
    <cofactor evidence="17">
        <name>Mg(2+)</name>
        <dbReference type="ChEBI" id="CHEBI:18420"/>
    </cofactor>
    <text evidence="17">Binds 1 Mg(2+) ion per subunit. Can also utilize other divalent metal cations, such as Ca(2+), Mn(2+) and Co(2+).</text>
</comment>
<dbReference type="InterPro" id="IPR020826">
    <property type="entry name" value="Transketolase_BS"/>
</dbReference>
<evidence type="ECO:0000256" key="7">
    <source>
        <dbReference type="ARBA" id="ARBA00022679"/>
    </source>
</evidence>
<dbReference type="GO" id="GO:0004802">
    <property type="term" value="F:transketolase activity"/>
    <property type="evidence" value="ECO:0007669"/>
    <property type="project" value="UniProtKB-UniRule"/>
</dbReference>
<organism evidence="20 21">
    <name type="scientific">Bremerella volcania</name>
    <dbReference type="NCBI Taxonomy" id="2527984"/>
    <lineage>
        <taxon>Bacteria</taxon>
        <taxon>Pseudomonadati</taxon>
        <taxon>Planctomycetota</taxon>
        <taxon>Planctomycetia</taxon>
        <taxon>Pirellulales</taxon>
        <taxon>Pirellulaceae</taxon>
        <taxon>Bremerella</taxon>
    </lineage>
</organism>
<evidence type="ECO:0000256" key="12">
    <source>
        <dbReference type="ARBA" id="ARBA00049473"/>
    </source>
</evidence>
<evidence type="ECO:0000256" key="6">
    <source>
        <dbReference type="ARBA" id="ARBA00013152"/>
    </source>
</evidence>
<comment type="catalytic activity">
    <reaction evidence="12">
        <text>D-sedoheptulose 7-phosphate + D-glyceraldehyde 3-phosphate = aldehydo-D-ribose 5-phosphate + D-xylulose 5-phosphate</text>
        <dbReference type="Rhea" id="RHEA:10508"/>
        <dbReference type="ChEBI" id="CHEBI:57483"/>
        <dbReference type="ChEBI" id="CHEBI:57737"/>
        <dbReference type="ChEBI" id="CHEBI:58273"/>
        <dbReference type="ChEBI" id="CHEBI:59776"/>
        <dbReference type="EC" id="2.2.1.1"/>
    </reaction>
</comment>
<feature type="active site" description="Proton donor" evidence="14">
    <location>
        <position position="442"/>
    </location>
</feature>
<feature type="site" description="Important for catalytic activity" evidence="18">
    <location>
        <position position="51"/>
    </location>
</feature>
<evidence type="ECO:0000256" key="10">
    <source>
        <dbReference type="ARBA" id="ARBA00022842"/>
    </source>
</evidence>
<keyword evidence="21" id="KW-1185">Reference proteome</keyword>
<comment type="cofactor">
    <cofactor evidence="1">
        <name>Ca(2+)</name>
        <dbReference type="ChEBI" id="CHEBI:29108"/>
    </cofactor>
</comment>
<feature type="binding site" evidence="16">
    <location>
        <position position="291"/>
    </location>
    <ligand>
        <name>thiamine diphosphate</name>
        <dbReference type="ChEBI" id="CHEBI:58937"/>
    </ligand>
</feature>
<feature type="binding site" evidence="16">
    <location>
        <position position="91"/>
    </location>
    <ligand>
        <name>thiamine diphosphate</name>
        <dbReference type="ChEBI" id="CHEBI:58937"/>
    </ligand>
</feature>
<dbReference type="Pfam" id="PF22613">
    <property type="entry name" value="Transketolase_C_1"/>
    <property type="match status" value="1"/>
</dbReference>
<evidence type="ECO:0000256" key="8">
    <source>
        <dbReference type="ARBA" id="ARBA00022723"/>
    </source>
</evidence>
<evidence type="ECO:0000256" key="14">
    <source>
        <dbReference type="PIRSR" id="PIRSR605478-1"/>
    </source>
</evidence>
<dbReference type="SUPFAM" id="SSF52518">
    <property type="entry name" value="Thiamin diphosphate-binding fold (THDP-binding)"/>
    <property type="match status" value="2"/>
</dbReference>
<evidence type="ECO:0000256" key="1">
    <source>
        <dbReference type="ARBA" id="ARBA00001913"/>
    </source>
</evidence>
<comment type="cofactor">
    <cofactor evidence="2">
        <name>Mn(2+)</name>
        <dbReference type="ChEBI" id="CHEBI:29035"/>
    </cofactor>
</comment>
<evidence type="ECO:0000256" key="9">
    <source>
        <dbReference type="ARBA" id="ARBA00022837"/>
    </source>
</evidence>
<keyword evidence="7 20" id="KW-0808">Transferase</keyword>
<feature type="binding site" evidence="15">
    <location>
        <position position="51"/>
    </location>
    <ligand>
        <name>substrate</name>
    </ligand>
</feature>
<dbReference type="AlphaFoldDB" id="A0A518CDV9"/>
<feature type="binding site" evidence="15">
    <location>
        <position position="291"/>
    </location>
    <ligand>
        <name>substrate</name>
    </ligand>
</feature>
<protein>
    <recommendedName>
        <fullName evidence="6 13">Transketolase</fullName>
        <ecNumber evidence="6 13">2.2.1.1</ecNumber>
    </recommendedName>
</protein>
<dbReference type="CDD" id="cd07033">
    <property type="entry name" value="TPP_PYR_DXS_TK_like"/>
    <property type="match status" value="1"/>
</dbReference>
<dbReference type="Pfam" id="PF00456">
    <property type="entry name" value="Transketolase_N"/>
    <property type="match status" value="1"/>
</dbReference>
<evidence type="ECO:0000256" key="4">
    <source>
        <dbReference type="ARBA" id="ARBA00007131"/>
    </source>
</evidence>
<proteinExistence type="inferred from homology"/>
<keyword evidence="9" id="KW-0106">Calcium</keyword>
<dbReference type="PANTHER" id="PTHR43522:SF2">
    <property type="entry name" value="TRANSKETOLASE 1-RELATED"/>
    <property type="match status" value="1"/>
</dbReference>
<dbReference type="CDD" id="cd02012">
    <property type="entry name" value="TPP_TK"/>
    <property type="match status" value="1"/>
</dbReference>
<dbReference type="InterPro" id="IPR005475">
    <property type="entry name" value="Transketolase-like_Pyr-bd"/>
</dbReference>
<feature type="binding site" evidence="17">
    <location>
        <position position="217"/>
    </location>
    <ligand>
        <name>Mg(2+)</name>
        <dbReference type="ChEBI" id="CHEBI:18420"/>
    </ligand>
</feature>
<dbReference type="Proteomes" id="UP000318626">
    <property type="component" value="Chromosome"/>
</dbReference>
<feature type="binding site" evidence="15">
    <location>
        <position position="491"/>
    </location>
    <ligand>
        <name>substrate</name>
    </ligand>
</feature>
<comment type="cofactor">
    <cofactor evidence="16">
        <name>thiamine diphosphate</name>
        <dbReference type="ChEBI" id="CHEBI:58937"/>
    </cofactor>
    <text evidence="16">Binds 1 thiamine pyrophosphate per subunit. During the reaction, the substrate forms a covalent intermediate with the cofactor.</text>
</comment>
<feature type="binding site" evidence="16">
    <location>
        <position position="467"/>
    </location>
    <ligand>
        <name>thiamine diphosphate</name>
        <dbReference type="ChEBI" id="CHEBI:58937"/>
    </ligand>
</feature>
<dbReference type="KEGG" id="bvo:Pan97_44840"/>
<feature type="binding site" evidence="16">
    <location>
        <position position="215"/>
    </location>
    <ligand>
        <name>thiamine diphosphate</name>
        <dbReference type="ChEBI" id="CHEBI:58937"/>
    </ligand>
</feature>
<dbReference type="FunFam" id="3.40.50.970:FF:000004">
    <property type="entry name" value="Transketolase"/>
    <property type="match status" value="1"/>
</dbReference>
<dbReference type="FunFam" id="3.40.50.920:FF:000003">
    <property type="entry name" value="Transketolase"/>
    <property type="match status" value="1"/>
</dbReference>
<feature type="binding site" evidence="17">
    <location>
        <position position="185"/>
    </location>
    <ligand>
        <name>Mg(2+)</name>
        <dbReference type="ChEBI" id="CHEBI:18420"/>
    </ligand>
</feature>
<evidence type="ECO:0000256" key="15">
    <source>
        <dbReference type="PIRSR" id="PIRSR605478-2"/>
    </source>
</evidence>
<comment type="subunit">
    <text evidence="5">Homodimer.</text>
</comment>
<dbReference type="GO" id="GO:0005829">
    <property type="term" value="C:cytosol"/>
    <property type="evidence" value="ECO:0007669"/>
    <property type="project" value="TreeGrafter"/>
</dbReference>
<dbReference type="InterPro" id="IPR033247">
    <property type="entry name" value="Transketolase_fam"/>
</dbReference>
<dbReference type="EC" id="2.2.1.1" evidence="6 13"/>
<dbReference type="PANTHER" id="PTHR43522">
    <property type="entry name" value="TRANSKETOLASE"/>
    <property type="match status" value="1"/>
</dbReference>
<dbReference type="InterPro" id="IPR055152">
    <property type="entry name" value="Transketolase-like_C_2"/>
</dbReference>
<evidence type="ECO:0000256" key="18">
    <source>
        <dbReference type="PIRSR" id="PIRSR605478-5"/>
    </source>
</evidence>
<dbReference type="InterPro" id="IPR009014">
    <property type="entry name" value="Transketo_C/PFOR_II"/>
</dbReference>
<feature type="binding site" evidence="17">
    <location>
        <position position="215"/>
    </location>
    <ligand>
        <name>Mg(2+)</name>
        <dbReference type="ChEBI" id="CHEBI:18420"/>
    </ligand>
</feature>
<dbReference type="GO" id="GO:0006098">
    <property type="term" value="P:pentose-phosphate shunt"/>
    <property type="evidence" value="ECO:0007669"/>
    <property type="project" value="TreeGrafter"/>
</dbReference>
<dbReference type="InterPro" id="IPR005474">
    <property type="entry name" value="Transketolase_N"/>
</dbReference>
<dbReference type="InterPro" id="IPR029061">
    <property type="entry name" value="THDP-binding"/>
</dbReference>
<feature type="binding site" evidence="15">
    <location>
        <position position="413"/>
    </location>
    <ligand>
        <name>substrate</name>
    </ligand>
</feature>
<dbReference type="PROSITE" id="PS00802">
    <property type="entry name" value="TRANSKETOLASE_2"/>
    <property type="match status" value="1"/>
</dbReference>
<dbReference type="EMBL" id="CP036289">
    <property type="protein sequence ID" value="QDU77415.1"/>
    <property type="molecule type" value="Genomic_DNA"/>
</dbReference>
<evidence type="ECO:0000256" key="16">
    <source>
        <dbReference type="PIRSR" id="PIRSR605478-3"/>
    </source>
</evidence>
<evidence type="ECO:0000256" key="2">
    <source>
        <dbReference type="ARBA" id="ARBA00001936"/>
    </source>
</evidence>
<dbReference type="NCBIfam" id="TIGR00232">
    <property type="entry name" value="tktlase_bact"/>
    <property type="match status" value="1"/>
</dbReference>
<dbReference type="Pfam" id="PF02779">
    <property type="entry name" value="Transket_pyr"/>
    <property type="match status" value="1"/>
</dbReference>
<accession>A0A518CDV9</accession>
<feature type="binding site" evidence="15">
    <location>
        <position position="550"/>
    </location>
    <ligand>
        <name>substrate</name>
    </ligand>
</feature>
<dbReference type="SUPFAM" id="SSF52922">
    <property type="entry name" value="TK C-terminal domain-like"/>
    <property type="match status" value="1"/>
</dbReference>
<feature type="binding site" evidence="16">
    <location>
        <begin position="148"/>
        <end position="150"/>
    </location>
    <ligand>
        <name>thiamine diphosphate</name>
        <dbReference type="ChEBI" id="CHEBI:58937"/>
    </ligand>
</feature>
<evidence type="ECO:0000256" key="13">
    <source>
        <dbReference type="NCBIfam" id="TIGR00232"/>
    </source>
</evidence>
<reference evidence="21" key="1">
    <citation type="submission" date="2019-02" db="EMBL/GenBank/DDBJ databases">
        <title>Deep-cultivation of Planctomycetes and their phenomic and genomic characterization uncovers novel biology.</title>
        <authorList>
            <person name="Wiegand S."/>
            <person name="Jogler M."/>
            <person name="Boedeker C."/>
            <person name="Pinto D."/>
            <person name="Vollmers J."/>
            <person name="Rivas-Marin E."/>
            <person name="Kohn T."/>
            <person name="Peeters S.H."/>
            <person name="Heuer A."/>
            <person name="Rast P."/>
            <person name="Oberbeckmann S."/>
            <person name="Bunk B."/>
            <person name="Jeske O."/>
            <person name="Meyerdierks A."/>
            <person name="Storesund J.E."/>
            <person name="Kallscheuer N."/>
            <person name="Luecker S."/>
            <person name="Lage O.M."/>
            <person name="Pohl T."/>
            <person name="Merkel B.J."/>
            <person name="Hornburger P."/>
            <person name="Mueller R.-W."/>
            <person name="Bruemmer F."/>
            <person name="Labrenz M."/>
            <person name="Spormann A.M."/>
            <person name="Op den Camp H."/>
            <person name="Overmann J."/>
            <person name="Amann R."/>
            <person name="Jetten M.S.M."/>
            <person name="Mascher T."/>
            <person name="Medema M.H."/>
            <person name="Devos D.P."/>
            <person name="Kaster A.-K."/>
            <person name="Ovreas L."/>
            <person name="Rohde M."/>
            <person name="Galperin M.Y."/>
            <person name="Jogler C."/>
        </authorList>
    </citation>
    <scope>NUCLEOTIDE SEQUENCE [LARGE SCALE GENOMIC DNA]</scope>
    <source>
        <strain evidence="21">Pan97</strain>
    </source>
</reference>
<evidence type="ECO:0000256" key="5">
    <source>
        <dbReference type="ARBA" id="ARBA00011738"/>
    </source>
</evidence>
<evidence type="ECO:0000256" key="3">
    <source>
        <dbReference type="ARBA" id="ARBA00001941"/>
    </source>
</evidence>
<dbReference type="GO" id="GO:0046872">
    <property type="term" value="F:metal ion binding"/>
    <property type="evidence" value="ECO:0007669"/>
    <property type="project" value="UniProtKB-KW"/>
</dbReference>
<keyword evidence="11 16" id="KW-0786">Thiamine pyrophosphate</keyword>
<feature type="binding site" evidence="16">
    <location>
        <position position="186"/>
    </location>
    <ligand>
        <name>thiamine diphosphate</name>
        <dbReference type="ChEBI" id="CHEBI:58937"/>
    </ligand>
</feature>
<dbReference type="InterPro" id="IPR005478">
    <property type="entry name" value="Transketolase_bac-like"/>
</dbReference>